<evidence type="ECO:0000259" key="1">
    <source>
        <dbReference type="Pfam" id="PF00534"/>
    </source>
</evidence>
<sequence length="310" mass="34979">MKKGEFKFKIPGYKFIYDLLAFVKIKEIIYNTGVSFTSPEEIPGFLIGLKMKTNAQLITQAHDLFPLCPSHFLINDQGKYCDIPDPSVCASCLRNNTFGFTTLFESNDIEEWRDKWGGLMIASDKIVTFSQNTLDLYRRVYPQIQEENAVVIPHTVDYLPAKANIEQTQQLKIGVVGIIGYHKGAQIVKELAQEIKDKQYPAEIVIIGTVESSCPADIVTQTGAYKHEELPSLLEKHGVNIILFPSIWPETFSYVVQEMMELGYPVASFDLGAPAERLRTYQDGLVLSSMSAGIVLQELVKFHRQVYSIQ</sequence>
<gene>
    <name evidence="2" type="ORF">NCTC12965_01558</name>
</gene>
<accession>A0A4U9TSJ0</accession>
<name>A0A4U9TSJ0_SERFO</name>
<dbReference type="Pfam" id="PF00534">
    <property type="entry name" value="Glycos_transf_1"/>
    <property type="match status" value="1"/>
</dbReference>
<organism evidence="2">
    <name type="scientific">Serratia fonticola</name>
    <dbReference type="NCBI Taxonomy" id="47917"/>
    <lineage>
        <taxon>Bacteria</taxon>
        <taxon>Pseudomonadati</taxon>
        <taxon>Pseudomonadota</taxon>
        <taxon>Gammaproteobacteria</taxon>
        <taxon>Enterobacterales</taxon>
        <taxon>Yersiniaceae</taxon>
        <taxon>Serratia</taxon>
    </lineage>
</organism>
<reference evidence="2" key="1">
    <citation type="submission" date="2019-05" db="EMBL/GenBank/DDBJ databases">
        <authorList>
            <consortium name="Pathogen Informatics"/>
        </authorList>
    </citation>
    <scope>NUCLEOTIDE SEQUENCE [LARGE SCALE GENOMIC DNA]</scope>
    <source>
        <strain evidence="2">NCTC12965</strain>
    </source>
</reference>
<dbReference type="Gene3D" id="3.40.50.2000">
    <property type="entry name" value="Glycogen Phosphorylase B"/>
    <property type="match status" value="1"/>
</dbReference>
<evidence type="ECO:0000313" key="2">
    <source>
        <dbReference type="EMBL" id="VTR22623.1"/>
    </source>
</evidence>
<proteinExistence type="predicted"/>
<dbReference type="SUPFAM" id="SSF53756">
    <property type="entry name" value="UDP-Glycosyltransferase/glycogen phosphorylase"/>
    <property type="match status" value="1"/>
</dbReference>
<protein>
    <submittedName>
        <fullName evidence="2">Glycosyl transferases group 1</fullName>
    </submittedName>
</protein>
<dbReference type="EMBL" id="CABEEZ010000029">
    <property type="protein sequence ID" value="VTR22623.1"/>
    <property type="molecule type" value="Genomic_DNA"/>
</dbReference>
<dbReference type="InterPro" id="IPR001296">
    <property type="entry name" value="Glyco_trans_1"/>
</dbReference>
<dbReference type="GO" id="GO:0016757">
    <property type="term" value="F:glycosyltransferase activity"/>
    <property type="evidence" value="ECO:0007669"/>
    <property type="project" value="InterPro"/>
</dbReference>
<dbReference type="AlphaFoldDB" id="A0A4U9TSJ0"/>
<feature type="domain" description="Glycosyl transferase family 1" evidence="1">
    <location>
        <begin position="166"/>
        <end position="288"/>
    </location>
</feature>
<keyword evidence="2" id="KW-0808">Transferase</keyword>